<dbReference type="HOGENOM" id="CLU_685633_0_0_1"/>
<dbReference type="GO" id="GO:0005615">
    <property type="term" value="C:extracellular space"/>
    <property type="evidence" value="ECO:0007669"/>
    <property type="project" value="TreeGrafter"/>
</dbReference>
<evidence type="ECO:0000256" key="2">
    <source>
        <dbReference type="ARBA" id="ARBA00022729"/>
    </source>
</evidence>
<reference evidence="4" key="1">
    <citation type="journal article" date="2013" name="Genome Biol.">
        <title>Draft genome of the mountain pine beetle, Dendroctonus ponderosae Hopkins, a major forest pest.</title>
        <authorList>
            <person name="Keeling C.I."/>
            <person name="Yuen M.M."/>
            <person name="Liao N.Y."/>
            <person name="Docking T.R."/>
            <person name="Chan S.K."/>
            <person name="Taylor G.A."/>
            <person name="Palmquist D.L."/>
            <person name="Jackman S.D."/>
            <person name="Nguyen A."/>
            <person name="Li M."/>
            <person name="Henderson H."/>
            <person name="Janes J.K."/>
            <person name="Zhao Y."/>
            <person name="Pandoh P."/>
            <person name="Moore R."/>
            <person name="Sperling F.A."/>
            <person name="Huber D.P."/>
            <person name="Birol I."/>
            <person name="Jones S.J."/>
            <person name="Bohlmann J."/>
        </authorList>
    </citation>
    <scope>NUCLEOTIDE SEQUENCE</scope>
</reference>
<dbReference type="EMBL" id="KB740070">
    <property type="protein sequence ID" value="ENN81719.1"/>
    <property type="molecule type" value="Genomic_DNA"/>
</dbReference>
<accession>N6TMK4</accession>
<feature type="non-terminal residue" evidence="4">
    <location>
        <position position="1"/>
    </location>
</feature>
<dbReference type="AlphaFoldDB" id="N6TMK4"/>
<evidence type="ECO:0000256" key="1">
    <source>
        <dbReference type="ARBA" id="ARBA00022614"/>
    </source>
</evidence>
<evidence type="ECO:0000313" key="4">
    <source>
        <dbReference type="EMBL" id="ENN81719.1"/>
    </source>
</evidence>
<sequence length="402" mass="44835">MFLSKLSIFKIFLFFVCYSEMCLGACLDKFALASVDALVRSIPNSSAILMENVNFNSLDTFVSIDVVSSNISQLCTGMIKDFPVLKKLSLINANLSEIQPGIFEKVPSLEYLSLGVNQLDYVPRGVFDSVKSLKVVHLSSIYERSSGPWQFLPDVSSTTTVDIIKGDEAVGELISRAFRLRLVQLLDPLSYLCGSAVSHQESTEFHAVVIYLTSNRIRSIEDGAFALMPLLEKVYLAHNQIAQLTGNIFFGSTRLSLVDLSFNKLVAIEESNFEDLKLREGSPKHPIKILLQRNQIENVARETFLGLRPVLLHLEYNQISRISQIVSGVPNGSKVFVDGNRIECIPDDVLERVEDGLLQLWAQANPLTCECLKRVQELVNNDIKGQLNVSTTLPCDLFSSFF</sequence>
<dbReference type="Pfam" id="PF13855">
    <property type="entry name" value="LRR_8"/>
    <property type="match status" value="2"/>
</dbReference>
<dbReference type="GO" id="GO:0031012">
    <property type="term" value="C:extracellular matrix"/>
    <property type="evidence" value="ECO:0007669"/>
    <property type="project" value="TreeGrafter"/>
</dbReference>
<keyword evidence="1" id="KW-0433">Leucine-rich repeat</keyword>
<keyword evidence="3" id="KW-0677">Repeat</keyword>
<dbReference type="Gene3D" id="3.80.10.10">
    <property type="entry name" value="Ribonuclease Inhibitor"/>
    <property type="match status" value="3"/>
</dbReference>
<organism evidence="4">
    <name type="scientific">Dendroctonus ponderosae</name>
    <name type="common">Mountain pine beetle</name>
    <dbReference type="NCBI Taxonomy" id="77166"/>
    <lineage>
        <taxon>Eukaryota</taxon>
        <taxon>Metazoa</taxon>
        <taxon>Ecdysozoa</taxon>
        <taxon>Arthropoda</taxon>
        <taxon>Hexapoda</taxon>
        <taxon>Insecta</taxon>
        <taxon>Pterygota</taxon>
        <taxon>Neoptera</taxon>
        <taxon>Endopterygota</taxon>
        <taxon>Coleoptera</taxon>
        <taxon>Polyphaga</taxon>
        <taxon>Cucujiformia</taxon>
        <taxon>Curculionidae</taxon>
        <taxon>Scolytinae</taxon>
        <taxon>Dendroctonus</taxon>
    </lineage>
</organism>
<evidence type="ECO:0000256" key="3">
    <source>
        <dbReference type="ARBA" id="ARBA00022737"/>
    </source>
</evidence>
<gene>
    <name evidence="4" type="ORF">YQE_01881</name>
</gene>
<protein>
    <submittedName>
        <fullName evidence="4">Uncharacterized protein</fullName>
    </submittedName>
</protein>
<dbReference type="OrthoDB" id="266138at2759"/>
<dbReference type="InterPro" id="IPR001611">
    <property type="entry name" value="Leu-rich_rpt"/>
</dbReference>
<dbReference type="InterPro" id="IPR003591">
    <property type="entry name" value="Leu-rich_rpt_typical-subtyp"/>
</dbReference>
<keyword evidence="2" id="KW-0732">Signal</keyword>
<dbReference type="SUPFAM" id="SSF52058">
    <property type="entry name" value="L domain-like"/>
    <property type="match status" value="2"/>
</dbReference>
<dbReference type="PANTHER" id="PTHR24373:SF370">
    <property type="entry name" value="FISH-LIPS, ISOFORM E"/>
    <property type="match status" value="1"/>
</dbReference>
<dbReference type="InterPro" id="IPR050328">
    <property type="entry name" value="Dev_Immune_Receptor"/>
</dbReference>
<dbReference type="SMART" id="SM00369">
    <property type="entry name" value="LRR_TYP"/>
    <property type="match status" value="4"/>
</dbReference>
<dbReference type="InterPro" id="IPR032675">
    <property type="entry name" value="LRR_dom_sf"/>
</dbReference>
<proteinExistence type="predicted"/>
<name>N6TMK4_DENPD</name>
<dbReference type="PANTHER" id="PTHR24373">
    <property type="entry name" value="SLIT RELATED LEUCINE-RICH REPEAT NEURONAL PROTEIN"/>
    <property type="match status" value="1"/>
</dbReference>
<dbReference type="OMA" id="HEIDSKW"/>